<feature type="chain" id="PRO_5043485848" evidence="1">
    <location>
        <begin position="21"/>
        <end position="467"/>
    </location>
</feature>
<dbReference type="EMBL" id="JAWWNJ010000042">
    <property type="protein sequence ID" value="KAK7020088.1"/>
    <property type="molecule type" value="Genomic_DNA"/>
</dbReference>
<evidence type="ECO:0000256" key="1">
    <source>
        <dbReference type="SAM" id="SignalP"/>
    </source>
</evidence>
<evidence type="ECO:0000313" key="3">
    <source>
        <dbReference type="Proteomes" id="UP001362999"/>
    </source>
</evidence>
<keyword evidence="1" id="KW-0732">Signal</keyword>
<accession>A0AAW0B304</accession>
<dbReference type="AlphaFoldDB" id="A0AAW0B304"/>
<sequence>MVQFICIALLQIAFIFHLHHRDHNNYDGVGLRGSKLRLILRFPVNKVFNRLVTSNSVNVHGYSPQSADSVYAIVQYSARFGTLDTLVLQSSTSLVRIGYGCERELKSGLRVLFNKPLLDRNHSTIYRDYHGRNYDCLNSTLNSTTVLFRLNPESMQLSFVTRSTHLIQPYTEAMNRPKPWQFEIRPNLCPFDLNRARTSAQIRSKDSKTHIGIVENSVILIVQFFNQECAMRCTFRLPLSYSLVPSLSTLGALNLTSSEVIEDFADVRAVTVQNQLENGVPLYFNTSELSILCSQIQAAIFTYAARAQATALSGGGVDLTNQALARTLALSGGFANGVGVGPRRKLTAARDLDTGERRSSARAFRRRMGFEAGSGGIRAAYECGEASRRVVERRGFSGVGEEAEVARGLGRGVGESRKPIRRLAGCSARERVAAAAWSLPYVLRMGGGVGDEEGWVGRVNGDGGCGS</sequence>
<comment type="caution">
    <text evidence="2">The sequence shown here is derived from an EMBL/GenBank/DDBJ whole genome shotgun (WGS) entry which is preliminary data.</text>
</comment>
<proteinExistence type="predicted"/>
<keyword evidence="3" id="KW-1185">Reference proteome</keyword>
<gene>
    <name evidence="2" type="ORF">R3P38DRAFT_2782529</name>
</gene>
<dbReference type="Proteomes" id="UP001362999">
    <property type="component" value="Unassembled WGS sequence"/>
</dbReference>
<protein>
    <submittedName>
        <fullName evidence="2">Uncharacterized protein</fullName>
    </submittedName>
</protein>
<feature type="signal peptide" evidence="1">
    <location>
        <begin position="1"/>
        <end position="20"/>
    </location>
</feature>
<reference evidence="2 3" key="1">
    <citation type="journal article" date="2024" name="J Genomics">
        <title>Draft genome sequencing and assembly of Favolaschia claudopus CIRM-BRFM 2984 isolated from oak limbs.</title>
        <authorList>
            <person name="Navarro D."/>
            <person name="Drula E."/>
            <person name="Chaduli D."/>
            <person name="Cazenave R."/>
            <person name="Ahrendt S."/>
            <person name="Wang J."/>
            <person name="Lipzen A."/>
            <person name="Daum C."/>
            <person name="Barry K."/>
            <person name="Grigoriev I.V."/>
            <person name="Favel A."/>
            <person name="Rosso M.N."/>
            <person name="Martin F."/>
        </authorList>
    </citation>
    <scope>NUCLEOTIDE SEQUENCE [LARGE SCALE GENOMIC DNA]</scope>
    <source>
        <strain evidence="2 3">CIRM-BRFM 2984</strain>
    </source>
</reference>
<evidence type="ECO:0000313" key="2">
    <source>
        <dbReference type="EMBL" id="KAK7020088.1"/>
    </source>
</evidence>
<organism evidence="2 3">
    <name type="scientific">Favolaschia claudopus</name>
    <dbReference type="NCBI Taxonomy" id="2862362"/>
    <lineage>
        <taxon>Eukaryota</taxon>
        <taxon>Fungi</taxon>
        <taxon>Dikarya</taxon>
        <taxon>Basidiomycota</taxon>
        <taxon>Agaricomycotina</taxon>
        <taxon>Agaricomycetes</taxon>
        <taxon>Agaricomycetidae</taxon>
        <taxon>Agaricales</taxon>
        <taxon>Marasmiineae</taxon>
        <taxon>Mycenaceae</taxon>
        <taxon>Favolaschia</taxon>
    </lineage>
</organism>
<name>A0AAW0B304_9AGAR</name>